<reference evidence="1" key="2">
    <citation type="submission" date="2011-02" db="EMBL/GenBank/DDBJ databases">
        <authorList>
            <person name="MacLean D."/>
        </authorList>
    </citation>
    <scope>NUCLEOTIDE SEQUENCE</scope>
</reference>
<proteinExistence type="predicted"/>
<sequence length="76" mass="9044">MAHKIQVRDTKYVPDIKVGISLEQKYRVCTYKRALRLLRLRIGKVRAHLTCDKQFWSLVHLLKPTYSNTPPRPYYA</sequence>
<protein>
    <submittedName>
        <fullName evidence="1">AlNc14C43G3603 protein</fullName>
    </submittedName>
</protein>
<gene>
    <name evidence="1" type="primary">AlNc14C43G3603</name>
    <name evidence="1" type="ORF">ALNC14_041720</name>
</gene>
<dbReference type="AlphaFoldDB" id="F0WA59"/>
<evidence type="ECO:0000313" key="1">
    <source>
        <dbReference type="EMBL" id="CCA18029.1"/>
    </source>
</evidence>
<dbReference type="HOGENOM" id="CLU_2659676_0_0_1"/>
<name>F0WA59_9STRA</name>
<dbReference type="EMBL" id="FR824088">
    <property type="protein sequence ID" value="CCA18029.1"/>
    <property type="molecule type" value="Genomic_DNA"/>
</dbReference>
<accession>F0WA59</accession>
<organism evidence="1">
    <name type="scientific">Albugo laibachii Nc14</name>
    <dbReference type="NCBI Taxonomy" id="890382"/>
    <lineage>
        <taxon>Eukaryota</taxon>
        <taxon>Sar</taxon>
        <taxon>Stramenopiles</taxon>
        <taxon>Oomycota</taxon>
        <taxon>Peronosporomycetes</taxon>
        <taxon>Albuginales</taxon>
        <taxon>Albuginaceae</taxon>
        <taxon>Albugo</taxon>
    </lineage>
</organism>
<reference evidence="1" key="1">
    <citation type="journal article" date="2011" name="PLoS Biol.">
        <title>Gene gain and loss during evolution of obligate parasitism in the white rust pathogen of Arabidopsis thaliana.</title>
        <authorList>
            <person name="Kemen E."/>
            <person name="Gardiner A."/>
            <person name="Schultz-Larsen T."/>
            <person name="Kemen A.C."/>
            <person name="Balmuth A.L."/>
            <person name="Robert-Seilaniantz A."/>
            <person name="Bailey K."/>
            <person name="Holub E."/>
            <person name="Studholme D.J."/>
            <person name="Maclean D."/>
            <person name="Jones J.D."/>
        </authorList>
    </citation>
    <scope>NUCLEOTIDE SEQUENCE</scope>
</reference>